<evidence type="ECO:0000256" key="3">
    <source>
        <dbReference type="SAM" id="MobiDB-lite"/>
    </source>
</evidence>
<evidence type="ECO:0000256" key="1">
    <source>
        <dbReference type="ARBA" id="ARBA00004123"/>
    </source>
</evidence>
<protein>
    <recommendedName>
        <fullName evidence="6">Calcineurin-binding protein cabin-1 MEF2-binding domain-containing protein</fullName>
    </recommendedName>
</protein>
<reference evidence="5" key="1">
    <citation type="journal article" date="2010" name="Nature">
        <title>The Amphimedon queenslandica genome and the evolution of animal complexity.</title>
        <authorList>
            <person name="Srivastava M."/>
            <person name="Simakov O."/>
            <person name="Chapman J."/>
            <person name="Fahey B."/>
            <person name="Gauthier M.E."/>
            <person name="Mitros T."/>
            <person name="Richards G.S."/>
            <person name="Conaco C."/>
            <person name="Dacre M."/>
            <person name="Hellsten U."/>
            <person name="Larroux C."/>
            <person name="Putnam N.H."/>
            <person name="Stanke M."/>
            <person name="Adamska M."/>
            <person name="Darling A."/>
            <person name="Degnan S.M."/>
            <person name="Oakley T.H."/>
            <person name="Plachetzki D.C."/>
            <person name="Zhai Y."/>
            <person name="Adamski M."/>
            <person name="Calcino A."/>
            <person name="Cummins S.F."/>
            <person name="Goodstein D.M."/>
            <person name="Harris C."/>
            <person name="Jackson D.J."/>
            <person name="Leys S.P."/>
            <person name="Shu S."/>
            <person name="Woodcroft B.J."/>
            <person name="Vervoort M."/>
            <person name="Kosik K.S."/>
            <person name="Manning G."/>
            <person name="Degnan B.M."/>
            <person name="Rokhsar D.S."/>
        </authorList>
    </citation>
    <scope>NUCLEOTIDE SEQUENCE [LARGE SCALE GENOMIC DNA]</scope>
</reference>
<evidence type="ECO:0000313" key="4">
    <source>
        <dbReference type="EnsemblMetazoa" id="XP_019851686.1"/>
    </source>
</evidence>
<feature type="compositionally biased region" description="Polar residues" evidence="3">
    <location>
        <begin position="7"/>
        <end position="28"/>
    </location>
</feature>
<dbReference type="InterPro" id="IPR033053">
    <property type="entry name" value="Hir3/CABIN1"/>
</dbReference>
<evidence type="ECO:0000256" key="2">
    <source>
        <dbReference type="ARBA" id="ARBA00023242"/>
    </source>
</evidence>
<dbReference type="PANTHER" id="PTHR15502:SF7">
    <property type="entry name" value="CALCINEURIN-BINDING PROTEIN CABIN-1"/>
    <property type="match status" value="1"/>
</dbReference>
<keyword evidence="5" id="KW-1185">Reference proteome</keyword>
<feature type="region of interest" description="Disordered" evidence="3">
    <location>
        <begin position="997"/>
        <end position="1047"/>
    </location>
</feature>
<feature type="compositionally biased region" description="Low complexity" evidence="3">
    <location>
        <begin position="997"/>
        <end position="1006"/>
    </location>
</feature>
<feature type="region of interest" description="Disordered" evidence="3">
    <location>
        <begin position="300"/>
        <end position="330"/>
    </location>
</feature>
<feature type="compositionally biased region" description="Low complexity" evidence="3">
    <location>
        <begin position="1014"/>
        <end position="1047"/>
    </location>
</feature>
<comment type="subcellular location">
    <subcellularLocation>
        <location evidence="1">Nucleus</location>
    </subcellularLocation>
</comment>
<feature type="compositionally biased region" description="Polar residues" evidence="3">
    <location>
        <begin position="1611"/>
        <end position="1621"/>
    </location>
</feature>
<evidence type="ECO:0008006" key="6">
    <source>
        <dbReference type="Google" id="ProtNLM"/>
    </source>
</evidence>
<name>A0AAN0J4L3_AMPQE</name>
<dbReference type="GO" id="GO:0005634">
    <property type="term" value="C:nucleus"/>
    <property type="evidence" value="ECO:0007669"/>
    <property type="project" value="UniProtKB-SubCell"/>
</dbReference>
<dbReference type="GeneID" id="109581750"/>
<dbReference type="SMART" id="SM00028">
    <property type="entry name" value="TPR"/>
    <property type="match status" value="3"/>
</dbReference>
<dbReference type="KEGG" id="aqu:109581750"/>
<organism evidence="4 5">
    <name type="scientific">Amphimedon queenslandica</name>
    <name type="common">Sponge</name>
    <dbReference type="NCBI Taxonomy" id="400682"/>
    <lineage>
        <taxon>Eukaryota</taxon>
        <taxon>Metazoa</taxon>
        <taxon>Porifera</taxon>
        <taxon>Demospongiae</taxon>
        <taxon>Heteroscleromorpha</taxon>
        <taxon>Haplosclerida</taxon>
        <taxon>Niphatidae</taxon>
        <taxon>Amphimedon</taxon>
    </lineage>
</organism>
<reference evidence="4" key="2">
    <citation type="submission" date="2024-06" db="UniProtKB">
        <authorList>
            <consortium name="EnsemblMetazoa"/>
        </authorList>
    </citation>
    <scope>IDENTIFICATION</scope>
</reference>
<dbReference type="RefSeq" id="XP_019851686.1">
    <property type="nucleotide sequence ID" value="XM_019996127.1"/>
</dbReference>
<accession>A0AAN0J4L3</accession>
<feature type="region of interest" description="Disordered" evidence="3">
    <location>
        <begin position="386"/>
        <end position="405"/>
    </location>
</feature>
<dbReference type="InterPro" id="IPR011990">
    <property type="entry name" value="TPR-like_helical_dom_sf"/>
</dbReference>
<keyword evidence="2" id="KW-0539">Nucleus</keyword>
<dbReference type="GO" id="GO:0031491">
    <property type="term" value="F:nucleosome binding"/>
    <property type="evidence" value="ECO:0007669"/>
    <property type="project" value="TreeGrafter"/>
</dbReference>
<dbReference type="SUPFAM" id="SSF48452">
    <property type="entry name" value="TPR-like"/>
    <property type="match status" value="2"/>
</dbReference>
<dbReference type="EnsemblMetazoa" id="XM_019996127.1">
    <property type="protein sequence ID" value="XP_019851686.1"/>
    <property type="gene ID" value="LOC109581750"/>
</dbReference>
<feature type="compositionally biased region" description="Pro residues" evidence="3">
    <location>
        <begin position="855"/>
        <end position="864"/>
    </location>
</feature>
<dbReference type="PANTHER" id="PTHR15502">
    <property type="entry name" value="CALCINEURIN-BINDING PROTEIN CABIN 1-RELATED"/>
    <property type="match status" value="1"/>
</dbReference>
<feature type="region of interest" description="Disordered" evidence="3">
    <location>
        <begin position="843"/>
        <end position="865"/>
    </location>
</feature>
<dbReference type="Gene3D" id="1.25.40.10">
    <property type="entry name" value="Tetratricopeptide repeat domain"/>
    <property type="match status" value="2"/>
</dbReference>
<dbReference type="Proteomes" id="UP000007879">
    <property type="component" value="Unassembled WGS sequence"/>
</dbReference>
<feature type="compositionally biased region" description="Low complexity" evidence="3">
    <location>
        <begin position="1622"/>
        <end position="1639"/>
    </location>
</feature>
<dbReference type="InterPro" id="IPR019734">
    <property type="entry name" value="TPR_rpt"/>
</dbReference>
<evidence type="ECO:0000313" key="5">
    <source>
        <dbReference type="Proteomes" id="UP000007879"/>
    </source>
</evidence>
<sequence length="1974" mass="219572">MIRFSALNKQDSDTGSQSCRSDKSSQPTREAQESALLKLYHEAVKEQQEGHLDKAKSLYCDILCSPVIENDEAGVLQKIKFFILKNLASIAKERDDMPTAVSAYLEASKIDDTDTLLWYQLAVAAGSLGDLNIMRRSLEKSIHCNNQYWPSVDLYFTVLLALKDYHACLQAVLMALQFNPHYSRGLFVLKHITKMNPNFLYQEPKLRIHLDANPVIPPNDKILVEVKELQRSYQLLEQVTLLPESISPNNKIKLMSVTSLGKFLISTYQQCLKYSERTGQPSLTCSVSLYHALDDAKTQDMKSDNAGATPGPSDIVSPSKEVPTAERKRRLQFDSDLYSAPKRRSTRVKGKEKETQDYFQMIRDYLPPHLRLSECPDLSQVAPLVAKSSNKDKEESSSKNGPDNSLNSFNESVIVKDFVESHYSNNGIVHLITEFLYTLSSYYDQRWSKTDPQIFIECYELVHVHLNYPSLFCASTDAGYADQLFMIALSYLELKIDVSSSSKSAPALLSSLPSCFNKCLLFVQYYQKKTQTSKIRVEWLKGKWASLKKDKQNAVTYFQKCSDLLVSLKDDSTDMETHDTNDTNAFPTYINLLNCNNDSIITEAKIARKIESLEQLISLEKVQLCYEKEELESVVDILLPSLSQESYTEFFLGSLQSSSTGTSSSSRGNSSNSSGFHGIQYLLNSLFKLNRYSDCYYYSVHFLIELLICYQRDGHSDQWCKSLSYLYTTISKCIDSETSLFIKTDSRVTQLLVISIIKTLYAVQELVDTPHSSHLPTILPWKLLHTVISFDEWVDTEVMSSPVPPTPSNLSPSLETPPPLPPSILPSLSSSVATPATLHVSSSTITSPNLSPSLESPPPLPPSILPSLPSSAATFSNLSLSLATPPILSPSLVTPPLPSSILPSTVTAPLNLSPSAVTPPILSPSVVTPPPLPPPVFPSSLPDTPLISSAIDPITSSIVSTPSLFNLTESPAPSAPLSPQTLDATYSYTPIIDTPYSTPSLLSTPPVSTPTPPTNAITPPTNAPTTNSPTIAPFTTSPTQPSPSPNITTTPSPMTVSPLPLATPPASSSGISFNVQPLSAPPAIGTCTSLFAPCPGSKSVNPLSFSSRRDVGLCFLKLAHDQLGSYSWCCQDKGSFLLYIVSQLRTELMSLTNLTRNLREMLLLELEQCYYCLYGYPSKKAKQKGLLEHNSEQIKINWSGALTLIEYFRPLHIPTIDDVKSPDVTPELINLYKRLIEVVPNEGKVVSDDDLLKYIEGSIHELMTTSPIEHTSKISEMYYLLADDSLKLMDNNKAIKYYQLTLCYSPDKFDSWAGLALAKSRKITDRIENRDLVTTVEKLVSANINGAVRCFQKALEINNRHCYVVEKFGFFCYAMQSFASQIKSLPQLYKSKGTQEWSQKLLPDKLRLAHDQFTHALSLEGVSHAEPWIYHFLLGKINWKLEKPLQIVLNHFIKSAEILHSEGAVYPVTVEVLSKGHAIQALEVHYHFMSVSLKALLSLPTDNHGLSLNPQSTSRLSNIREGMLSLRSIPLGRLHLTELWNWSKMILKRYYSRNDSNPVPIALSIATSSTVIQGIESTPTPSTGMGSNFNLSVTSTGNTLMYTANRSESASTSTTLISSRATGTGTTETTTPTIDTTTDIDIGATPMEVTPCTSVMNTESPIDDNPTAMDTDTALTTPIRKSPVDNIDVESMPQIEPIPKFSVSESPLVHEEESSDEENELSNRMNNVDPFTECLYGVSLCAVKFPAYYKPLYRLASTLYKMGQPKEAKKFLLGPLPKCFATQEKLQPIFALKSNIFQNMWQLKITEINRPGNFSSHARSCLQLLLQVLSSLNDFSSLLFIAQQLKNKPDQTKQYLREAERPMMYTKALHLCVQTLKLLTSKLGSMPHCHKLLINANTLRGLLIRAEGKKDESVKTTEQCMMKLFNRLWSDMQVRALFIKDGFTLPHEPTMDLCIKYCSLSKDKDFASLGFVQH</sequence>
<dbReference type="GO" id="GO:0006325">
    <property type="term" value="P:chromatin organization"/>
    <property type="evidence" value="ECO:0007669"/>
    <property type="project" value="InterPro"/>
</dbReference>
<proteinExistence type="predicted"/>
<feature type="region of interest" description="Disordered" evidence="3">
    <location>
        <begin position="1611"/>
        <end position="1639"/>
    </location>
</feature>
<feature type="region of interest" description="Disordered" evidence="3">
    <location>
        <begin position="1"/>
        <end position="28"/>
    </location>
</feature>